<dbReference type="AlphaFoldDB" id="A0A562QHU3"/>
<evidence type="ECO:0000256" key="1">
    <source>
        <dbReference type="SAM" id="Phobius"/>
    </source>
</evidence>
<proteinExistence type="predicted"/>
<keyword evidence="1" id="KW-0472">Membrane</keyword>
<sequence length="188" mass="20953">MMKQLSRALFFDKEAMKLLANDAKTNRLGLLLILFLGIAYGLFSVQVNADYVGSFESDLLRNLVVPFIFIFFGFLTMILTRLALTLLLWAGARGFGGPGFMKSFYRLSSIILVPSVLAMPVLIGLQAGLEISLLTWLLLILGFIWIYILGVKAMEATQSFIGIRAYGSVLVMLLFFTCIFYLTIPPSE</sequence>
<feature type="transmembrane region" description="Helical" evidence="1">
    <location>
        <begin position="163"/>
        <end position="184"/>
    </location>
</feature>
<organism evidence="2 3">
    <name type="scientific">Halalkalibacter nanhaiisediminis</name>
    <dbReference type="NCBI Taxonomy" id="688079"/>
    <lineage>
        <taxon>Bacteria</taxon>
        <taxon>Bacillati</taxon>
        <taxon>Bacillota</taxon>
        <taxon>Bacilli</taxon>
        <taxon>Bacillales</taxon>
        <taxon>Bacillaceae</taxon>
        <taxon>Halalkalibacter</taxon>
    </lineage>
</organism>
<evidence type="ECO:0000313" key="2">
    <source>
        <dbReference type="EMBL" id="TWI56314.1"/>
    </source>
</evidence>
<evidence type="ECO:0000313" key="3">
    <source>
        <dbReference type="Proteomes" id="UP000315711"/>
    </source>
</evidence>
<accession>A0A562QHU3</accession>
<comment type="caution">
    <text evidence="2">The sequence shown here is derived from an EMBL/GenBank/DDBJ whole genome shotgun (WGS) entry which is preliminary data.</text>
</comment>
<feature type="transmembrane region" description="Helical" evidence="1">
    <location>
        <begin position="65"/>
        <end position="92"/>
    </location>
</feature>
<feature type="transmembrane region" description="Helical" evidence="1">
    <location>
        <begin position="104"/>
        <end position="125"/>
    </location>
</feature>
<keyword evidence="1" id="KW-0812">Transmembrane</keyword>
<dbReference type="Proteomes" id="UP000315711">
    <property type="component" value="Unassembled WGS sequence"/>
</dbReference>
<dbReference type="RefSeq" id="WP_144450512.1">
    <property type="nucleotide sequence ID" value="NZ_VLKZ01000005.1"/>
</dbReference>
<keyword evidence="1" id="KW-1133">Transmembrane helix</keyword>
<dbReference type="EMBL" id="VLKZ01000005">
    <property type="protein sequence ID" value="TWI56314.1"/>
    <property type="molecule type" value="Genomic_DNA"/>
</dbReference>
<name>A0A562QHU3_9BACI</name>
<gene>
    <name evidence="2" type="ORF">IQ10_02208</name>
</gene>
<protein>
    <submittedName>
        <fullName evidence="2">Yip1-like protein</fullName>
    </submittedName>
</protein>
<keyword evidence="3" id="KW-1185">Reference proteome</keyword>
<dbReference type="OrthoDB" id="2427220at2"/>
<reference evidence="2 3" key="1">
    <citation type="journal article" date="2015" name="Stand. Genomic Sci.">
        <title>Genomic Encyclopedia of Bacterial and Archaeal Type Strains, Phase III: the genomes of soil and plant-associated and newly described type strains.</title>
        <authorList>
            <person name="Whitman W.B."/>
            <person name="Woyke T."/>
            <person name="Klenk H.P."/>
            <person name="Zhou Y."/>
            <person name="Lilburn T.G."/>
            <person name="Beck B.J."/>
            <person name="De Vos P."/>
            <person name="Vandamme P."/>
            <person name="Eisen J.A."/>
            <person name="Garrity G."/>
            <person name="Hugenholtz P."/>
            <person name="Kyrpides N.C."/>
        </authorList>
    </citation>
    <scope>NUCLEOTIDE SEQUENCE [LARGE SCALE GENOMIC DNA]</scope>
    <source>
        <strain evidence="2 3">CGMCC 1.10116</strain>
    </source>
</reference>
<feature type="transmembrane region" description="Helical" evidence="1">
    <location>
        <begin position="131"/>
        <end position="151"/>
    </location>
</feature>